<proteinExistence type="predicted"/>
<accession>S4P2N3</accession>
<dbReference type="EMBL" id="GAIX01009927">
    <property type="protein sequence ID" value="JAA82633.1"/>
    <property type="molecule type" value="Transcribed_RNA"/>
</dbReference>
<reference evidence="1" key="1">
    <citation type="journal article" date="2013" name="BMC Genomics">
        <title>Unscrambling butterfly oogenesis.</title>
        <authorList>
            <person name="Carter J.M."/>
            <person name="Baker S.C."/>
            <person name="Pink R."/>
            <person name="Carter D.R."/>
            <person name="Collins A."/>
            <person name="Tomlin J."/>
            <person name="Gibbs M."/>
            <person name="Breuker C.J."/>
        </authorList>
    </citation>
    <scope>NUCLEOTIDE SEQUENCE</scope>
    <source>
        <tissue evidence="1">Ovary</tissue>
    </source>
</reference>
<organism evidence="1">
    <name type="scientific">Pararge aegeria</name>
    <name type="common">speckled wood butterfly</name>
    <dbReference type="NCBI Taxonomy" id="116150"/>
    <lineage>
        <taxon>Eukaryota</taxon>
        <taxon>Metazoa</taxon>
        <taxon>Ecdysozoa</taxon>
        <taxon>Arthropoda</taxon>
        <taxon>Hexapoda</taxon>
        <taxon>Insecta</taxon>
        <taxon>Pterygota</taxon>
        <taxon>Neoptera</taxon>
        <taxon>Endopterygota</taxon>
        <taxon>Lepidoptera</taxon>
        <taxon>Glossata</taxon>
        <taxon>Ditrysia</taxon>
        <taxon>Papilionoidea</taxon>
        <taxon>Nymphalidae</taxon>
        <taxon>Satyrinae</taxon>
        <taxon>Satyrini</taxon>
        <taxon>Parargina</taxon>
        <taxon>Pararge</taxon>
    </lineage>
</organism>
<dbReference type="AlphaFoldDB" id="S4P2N3"/>
<sequence>MLNNHRYFGLDVAICECTIATRFYENIYVSNSTHYYTFSSDALLIVGTCNIAKIIRINLASRICWRFYYVFLH</sequence>
<name>S4P2N3_9NEOP</name>
<evidence type="ECO:0000313" key="1">
    <source>
        <dbReference type="EMBL" id="JAA82633.1"/>
    </source>
</evidence>
<reference evidence="1" key="2">
    <citation type="submission" date="2013-05" db="EMBL/GenBank/DDBJ databases">
        <authorList>
            <person name="Carter J.-M."/>
            <person name="Baker S.C."/>
            <person name="Pink R."/>
            <person name="Carter D.R.F."/>
            <person name="Collins A."/>
            <person name="Tomlin J."/>
            <person name="Gibbs M."/>
            <person name="Breuker C.J."/>
        </authorList>
    </citation>
    <scope>NUCLEOTIDE SEQUENCE</scope>
    <source>
        <tissue evidence="1">Ovary</tissue>
    </source>
</reference>
<feature type="non-terminal residue" evidence="1">
    <location>
        <position position="73"/>
    </location>
</feature>
<protein>
    <submittedName>
        <fullName evidence="1">Uncharacterized protein</fullName>
    </submittedName>
</protein>